<dbReference type="Pfam" id="PF03073">
    <property type="entry name" value="TspO_MBR"/>
    <property type="match status" value="1"/>
</dbReference>
<keyword evidence="3 7" id="KW-0812">Transmembrane</keyword>
<evidence type="ECO:0000256" key="2">
    <source>
        <dbReference type="ARBA" id="ARBA00007524"/>
    </source>
</evidence>
<dbReference type="Gene3D" id="1.20.1260.100">
    <property type="entry name" value="TspO/MBR protein"/>
    <property type="match status" value="1"/>
</dbReference>
<evidence type="ECO:0000256" key="7">
    <source>
        <dbReference type="SAM" id="Phobius"/>
    </source>
</evidence>
<evidence type="ECO:0000313" key="8">
    <source>
        <dbReference type="EMBL" id="MYM19436.1"/>
    </source>
</evidence>
<name>A0A6N9H6Q0_9MICO</name>
<dbReference type="GO" id="GO:0016020">
    <property type="term" value="C:membrane"/>
    <property type="evidence" value="ECO:0007669"/>
    <property type="project" value="UniProtKB-SubCell"/>
</dbReference>
<comment type="subcellular location">
    <subcellularLocation>
        <location evidence="1">Membrane</location>
        <topology evidence="1">Multi-pass membrane protein</topology>
    </subcellularLocation>
</comment>
<dbReference type="PANTHER" id="PTHR10057">
    <property type="entry name" value="PERIPHERAL-TYPE BENZODIAZEPINE RECEPTOR"/>
    <property type="match status" value="1"/>
</dbReference>
<keyword evidence="5 7" id="KW-0472">Membrane</keyword>
<evidence type="ECO:0000256" key="5">
    <source>
        <dbReference type="ARBA" id="ARBA00023136"/>
    </source>
</evidence>
<dbReference type="GO" id="GO:0033013">
    <property type="term" value="P:tetrapyrrole metabolic process"/>
    <property type="evidence" value="ECO:0007669"/>
    <property type="project" value="UniProtKB-ARBA"/>
</dbReference>
<feature type="region of interest" description="Disordered" evidence="6">
    <location>
        <begin position="1"/>
        <end position="60"/>
    </location>
</feature>
<dbReference type="EMBL" id="WWEQ01000016">
    <property type="protein sequence ID" value="MYM19436.1"/>
    <property type="molecule type" value="Genomic_DNA"/>
</dbReference>
<comment type="caution">
    <text evidence="8">The sequence shown here is derived from an EMBL/GenBank/DDBJ whole genome shotgun (WGS) entry which is preliminary data.</text>
</comment>
<organism evidence="8 9">
    <name type="scientific">Brevibacterium rongguiense</name>
    <dbReference type="NCBI Taxonomy" id="2695267"/>
    <lineage>
        <taxon>Bacteria</taxon>
        <taxon>Bacillati</taxon>
        <taxon>Actinomycetota</taxon>
        <taxon>Actinomycetes</taxon>
        <taxon>Micrococcales</taxon>
        <taxon>Brevibacteriaceae</taxon>
        <taxon>Brevibacterium</taxon>
    </lineage>
</organism>
<comment type="similarity">
    <text evidence="2">Belongs to the TspO/BZRP family.</text>
</comment>
<protein>
    <submittedName>
        <fullName evidence="8">Tryptophan-rich sensory protein</fullName>
    </submittedName>
</protein>
<feature type="transmembrane region" description="Helical" evidence="7">
    <location>
        <begin position="67"/>
        <end position="87"/>
    </location>
</feature>
<reference evidence="8 9" key="1">
    <citation type="submission" date="2020-01" db="EMBL/GenBank/DDBJ databases">
        <authorList>
            <person name="Deng T."/>
        </authorList>
    </citation>
    <scope>NUCLEOTIDE SEQUENCE [LARGE SCALE GENOMIC DNA]</scope>
    <source>
        <strain evidence="8 9">5221</strain>
    </source>
</reference>
<dbReference type="InterPro" id="IPR038330">
    <property type="entry name" value="TspO/MBR-related_sf"/>
</dbReference>
<dbReference type="AlphaFoldDB" id="A0A6N9H6Q0"/>
<feature type="transmembrane region" description="Helical" evidence="7">
    <location>
        <begin position="194"/>
        <end position="213"/>
    </location>
</feature>
<evidence type="ECO:0000256" key="4">
    <source>
        <dbReference type="ARBA" id="ARBA00022989"/>
    </source>
</evidence>
<proteinExistence type="inferred from homology"/>
<keyword evidence="9" id="KW-1185">Reference proteome</keyword>
<dbReference type="Proteomes" id="UP000469215">
    <property type="component" value="Unassembled WGS sequence"/>
</dbReference>
<feature type="transmembrane region" description="Helical" evidence="7">
    <location>
        <begin position="160"/>
        <end position="182"/>
    </location>
</feature>
<feature type="compositionally biased region" description="Low complexity" evidence="6">
    <location>
        <begin position="1"/>
        <end position="11"/>
    </location>
</feature>
<evidence type="ECO:0000313" key="9">
    <source>
        <dbReference type="Proteomes" id="UP000469215"/>
    </source>
</evidence>
<feature type="transmembrane region" description="Helical" evidence="7">
    <location>
        <begin position="107"/>
        <end position="129"/>
    </location>
</feature>
<keyword evidence="4 7" id="KW-1133">Transmembrane helix</keyword>
<dbReference type="FunFam" id="1.20.1260.100:FF:000001">
    <property type="entry name" value="translocator protein 2"/>
    <property type="match status" value="1"/>
</dbReference>
<feature type="transmembrane region" description="Helical" evidence="7">
    <location>
        <begin position="136"/>
        <end position="154"/>
    </location>
</feature>
<dbReference type="CDD" id="cd15904">
    <property type="entry name" value="TSPO_MBR"/>
    <property type="match status" value="1"/>
</dbReference>
<dbReference type="InterPro" id="IPR004307">
    <property type="entry name" value="TspO_MBR"/>
</dbReference>
<evidence type="ECO:0000256" key="1">
    <source>
        <dbReference type="ARBA" id="ARBA00004141"/>
    </source>
</evidence>
<sequence>MPTGFPAGAPRLGERRGAAAAGTRPSEHHARAGLRTGTPCPTSRGDPLSSAAAPVHRSTTPPSGRSLLALLGFGAAVLAAAVIGGLASGGSQQVYSSLELPAFAPPGWLFGPAWALFYALIALAGWLVWRRAGFDSALWVWTAQLVLNAAWTPLFFAAGIYWLAFAEIALLWVVLLVCIGMFWRRSRPASLLMLPYLAWVTFAAALNLAIAVLN</sequence>
<dbReference type="PANTHER" id="PTHR10057:SF0">
    <property type="entry name" value="TRANSLOCATOR PROTEIN"/>
    <property type="match status" value="1"/>
</dbReference>
<evidence type="ECO:0000256" key="6">
    <source>
        <dbReference type="SAM" id="MobiDB-lite"/>
    </source>
</evidence>
<accession>A0A6N9H6Q0</accession>
<evidence type="ECO:0000256" key="3">
    <source>
        <dbReference type="ARBA" id="ARBA00022692"/>
    </source>
</evidence>
<gene>
    <name evidence="8" type="ORF">GSY69_05490</name>
</gene>